<evidence type="ECO:0000256" key="16">
    <source>
        <dbReference type="ARBA" id="ARBA00023125"/>
    </source>
</evidence>
<keyword evidence="14 22" id="KW-0408">Iron</keyword>
<comment type="catalytic activity">
    <reaction evidence="21 22">
        <text>ATP + H2O = ADP + phosphate + H(+)</text>
        <dbReference type="Rhea" id="RHEA:13065"/>
        <dbReference type="ChEBI" id="CHEBI:15377"/>
        <dbReference type="ChEBI" id="CHEBI:15378"/>
        <dbReference type="ChEBI" id="CHEBI:30616"/>
        <dbReference type="ChEBI" id="CHEBI:43474"/>
        <dbReference type="ChEBI" id="CHEBI:456216"/>
        <dbReference type="EC" id="3.6.4.12"/>
    </reaction>
</comment>
<dbReference type="EC" id="3.6.4.12" evidence="22"/>
<keyword evidence="19 22" id="KW-0539">Nucleus</keyword>
<dbReference type="Pfam" id="PF08696">
    <property type="entry name" value="Dna2"/>
    <property type="match status" value="1"/>
</dbReference>
<keyword evidence="9" id="KW-0255">Endonuclease</keyword>
<dbReference type="Proteomes" id="UP001652625">
    <property type="component" value="Chromosome 12"/>
</dbReference>
<keyword evidence="20 22" id="KW-0511">Multifunctional enzyme</keyword>
<organism evidence="28 29">
    <name type="scientific">Hydra vulgaris</name>
    <name type="common">Hydra</name>
    <name type="synonym">Hydra attenuata</name>
    <dbReference type="NCBI Taxonomy" id="6087"/>
    <lineage>
        <taxon>Eukaryota</taxon>
        <taxon>Metazoa</taxon>
        <taxon>Cnidaria</taxon>
        <taxon>Hydrozoa</taxon>
        <taxon>Hydroidolina</taxon>
        <taxon>Anthoathecata</taxon>
        <taxon>Aplanulata</taxon>
        <taxon>Hydridae</taxon>
        <taxon>Hydra</taxon>
    </lineage>
</organism>
<dbReference type="CDD" id="cd18041">
    <property type="entry name" value="DEXXQc_DNA2"/>
    <property type="match status" value="1"/>
</dbReference>
<dbReference type="Pfam" id="PF21123">
    <property type="entry name" value="Dna2_Rift"/>
    <property type="match status" value="1"/>
</dbReference>
<evidence type="ECO:0000259" key="27">
    <source>
        <dbReference type="Pfam" id="PF21123"/>
    </source>
</evidence>
<dbReference type="InterPro" id="IPR027417">
    <property type="entry name" value="P-loop_NTPase"/>
</dbReference>
<evidence type="ECO:0000256" key="17">
    <source>
        <dbReference type="ARBA" id="ARBA00023128"/>
    </source>
</evidence>
<evidence type="ECO:0000256" key="10">
    <source>
        <dbReference type="ARBA" id="ARBA00022763"/>
    </source>
</evidence>
<feature type="domain" description="DNA2 rift barrel" evidence="27">
    <location>
        <begin position="720"/>
        <end position="812"/>
    </location>
</feature>
<gene>
    <name evidence="29" type="primary">LOC100201305</name>
</gene>
<keyword evidence="22" id="KW-0158">Chromosome</keyword>
<dbReference type="InterPro" id="IPR026851">
    <property type="entry name" value="Dna2/JHS1_DEXXQ-box"/>
</dbReference>
<evidence type="ECO:0000256" key="13">
    <source>
        <dbReference type="ARBA" id="ARBA00022840"/>
    </source>
</evidence>
<evidence type="ECO:0000256" key="11">
    <source>
        <dbReference type="ARBA" id="ARBA00022801"/>
    </source>
</evidence>
<feature type="domain" description="DNA2/NAM7 helicase-like C-terminal" evidence="26">
    <location>
        <begin position="1063"/>
        <end position="1269"/>
    </location>
</feature>
<comment type="cofactor">
    <cofactor evidence="1">
        <name>[4Fe-4S] cluster</name>
        <dbReference type="ChEBI" id="CHEBI:49883"/>
    </cofactor>
</comment>
<evidence type="ECO:0000256" key="12">
    <source>
        <dbReference type="ARBA" id="ARBA00022806"/>
    </source>
</evidence>
<name>A0ABM4D484_HYDVU</name>
<evidence type="ECO:0000259" key="24">
    <source>
        <dbReference type="Pfam" id="PF08696"/>
    </source>
</evidence>
<dbReference type="Pfam" id="PF13087">
    <property type="entry name" value="AAA_12"/>
    <property type="match status" value="1"/>
</dbReference>
<keyword evidence="10 22" id="KW-0227">DNA damage</keyword>
<feature type="domain" description="DNA2/NAM7 helicase helicase" evidence="25">
    <location>
        <begin position="983"/>
        <end position="1055"/>
    </location>
</feature>
<keyword evidence="5 22" id="KW-0235">DNA replication</keyword>
<dbReference type="PANTHER" id="PTHR10887">
    <property type="entry name" value="DNA2/NAM7 HELICASE FAMILY"/>
    <property type="match status" value="1"/>
</dbReference>
<feature type="domain" description="DNA replication factor Dna2 N-terminal" evidence="24">
    <location>
        <begin position="337"/>
        <end position="539"/>
    </location>
</feature>
<dbReference type="InterPro" id="IPR014808">
    <property type="entry name" value="DNA_replication_fac_Dna2_N"/>
</dbReference>
<evidence type="ECO:0000313" key="28">
    <source>
        <dbReference type="Proteomes" id="UP001652625"/>
    </source>
</evidence>
<evidence type="ECO:0000256" key="20">
    <source>
        <dbReference type="ARBA" id="ARBA00023268"/>
    </source>
</evidence>
<dbReference type="GeneID" id="100201305"/>
<keyword evidence="11 22" id="KW-0378">Hydrolase</keyword>
<dbReference type="InterPro" id="IPR011604">
    <property type="entry name" value="PDDEXK-like_dom_sf"/>
</dbReference>
<keyword evidence="15 22" id="KW-0411">Iron-sulfur</keyword>
<dbReference type="EC" id="3.1.-.-" evidence="22"/>
<evidence type="ECO:0000256" key="8">
    <source>
        <dbReference type="ARBA" id="ARBA00022741"/>
    </source>
</evidence>
<evidence type="ECO:0000256" key="14">
    <source>
        <dbReference type="ARBA" id="ARBA00023004"/>
    </source>
</evidence>
<feature type="compositionally biased region" description="Basic and acidic residues" evidence="23">
    <location>
        <begin position="61"/>
        <end position="70"/>
    </location>
</feature>
<protein>
    <recommendedName>
        <fullName evidence="22">DNA replication ATP-dependent helicase/nuclease</fullName>
        <ecNumber evidence="22">3.1.-.-</ecNumber>
        <ecNumber evidence="22">3.6.4.12</ecNumber>
    </recommendedName>
</protein>
<evidence type="ECO:0000256" key="6">
    <source>
        <dbReference type="ARBA" id="ARBA00022722"/>
    </source>
</evidence>
<reference evidence="29" key="1">
    <citation type="submission" date="2025-08" db="UniProtKB">
        <authorList>
            <consortium name="RefSeq"/>
        </authorList>
    </citation>
    <scope>IDENTIFICATION</scope>
</reference>
<dbReference type="SUPFAM" id="SSF52540">
    <property type="entry name" value="P-loop containing nucleoside triphosphate hydrolases"/>
    <property type="match status" value="1"/>
</dbReference>
<dbReference type="GO" id="GO:0004386">
    <property type="term" value="F:helicase activity"/>
    <property type="evidence" value="ECO:0007669"/>
    <property type="project" value="UniProtKB-KW"/>
</dbReference>
<dbReference type="Pfam" id="PF13086">
    <property type="entry name" value="AAA_11"/>
    <property type="match status" value="2"/>
</dbReference>
<comment type="subcellular location">
    <subcellularLocation>
        <location evidence="2">Mitochondrion</location>
    </subcellularLocation>
    <subcellularLocation>
        <location evidence="22">Nucleus</location>
    </subcellularLocation>
    <subcellularLocation>
        <location evidence="22">Chromosome</location>
    </subcellularLocation>
</comment>
<dbReference type="PANTHER" id="PTHR10887:SF433">
    <property type="entry name" value="DNA REPLICATION ATP-DEPENDENT HELICASE_NUCLEASE DNA2"/>
    <property type="match status" value="1"/>
</dbReference>
<dbReference type="InterPro" id="IPR047187">
    <property type="entry name" value="SF1_C_Upf1"/>
</dbReference>
<keyword evidence="6 22" id="KW-0540">Nuclease</keyword>
<sequence length="1294" mass="146774">MSSKSSSKKRKCYSELKHAPIGSYFKKVNAIDKQKCNDSFNKTIPLNLEKTSRASNPTNNEQKKSLDKISKKQETESLNFSVIKPIDLNKNGFEIKSVKLKLKSKNRTSSSEKVRPLLDSKSISEELQTPLKKVTPLLDCKSFLEDSPVLSTLEDLPALSKKVAPLIDCNPIPKGFDKKIILSKATKRTKNESDFCSKPKRKPSHAAIQEGFSNLIQDDDDDFLTGYGYDNFRQNNKLTSIKTFSKPGLDDSSFDLFEPNHASSDILKTQCVANDSQLVSDDSLLEIDEAELVENLTEHKIMLLRVKEVTTRFYAANNFDSKKEILIIVESTKGSYRGSCHLREDWIQTEIEINDLVYVSGLSPNCFQCVLDNSSSHFITLYPNTLISGTCISTGIFCDRNAVLNEQFKMSEQNEAMLLGTITHNLLEWALQNNLFSKFELEKQAQKMLCSSKFIELLYSLDIDEKKILLKLEEYYSSISDWQTSLLNPSGKEIYFKTGQEFQSSNDNAFVHINRIIDIEENIWAPRLGLKGKIDVSVELFVHRKPKINKYFVPLELKTGKMFSEAGSIEHRAQVAIYTMLMSEKYNQNIDAGLLLYLKTKHLQGIPVPEKERRALIIKRNNIARKLTLENNNLNMPSVLGDKRKCTRCFQNQTCMLYHKAVENGNANTSGVNSLFMDLTNHINNNQLDFFKKWHELVMIEIKYDEQINKNKFFWLDTSQHCEMRGECLSRMNIVREDKTSDQKYHYVFCNQSAGLLHFCCGDRVVVSEENKKVYNIVTGYVLDISGNSITISVDKKIASTQVSSTFRIDKDGFLSNYKTSLSTLVKLYKKDSPRDEKIRRLIIDKDLPQFSVNKSKELKPSQPFATNGAESVQNSELSNIYLNLNPSQKAAIEKCLVTEDYLIMLGMPGAGKSTTIACLVRALVSMGKSVLLTSYTHSAVDTILVKLIDAGFNSFLRIGENSRVHSKVAHLTNKEQTKKFSSTAQLKEFYNKQNVVATTCLGIGHPIFLHKCFDYCIVDEASQVTLPVCIGPLRYANAFILVGDHNQLPPLVQSPVAREKGLDVSLFCLLTEVHPEAVISLNHQYRMNSDIMLLTNSLIYNNAMICGNDDVAFARIKLPLYEKYKESYRDYILQAMDPVRSVVFIDTDSSEIFRESKSSRGITNHGEAFLVRDIVRGFLHCGLKSENIGVISPYRQQLKVIRKELSALAENVEVETIDKYQGKDKPCIIVSLVRSNESNEVGDLLTDWRRVNVAITRAKTKLILIGSATTVKQSIIFERMLKILQQEKWILSV</sequence>
<dbReference type="CDD" id="cd22318">
    <property type="entry name" value="DNA2_N-like"/>
    <property type="match status" value="1"/>
</dbReference>
<comment type="function">
    <text evidence="22">Key enzyme involved in DNA replication and DNA repair. Involved in Okazaki fragments processing by cleaving long flaps that escape FEN1: flaps that are longer than 27 nucleotides are coated by replication protein A complex (RPA), leading to recruit DNA2 which cleaves the flap until it is too short to bind RPA and becomes a substrate for FEN1. Also involved in 5'-end resection of DNA during double-strand break (DSB) repair by mediating the cleavage of 5'-ssDNA.</text>
</comment>
<evidence type="ECO:0000256" key="23">
    <source>
        <dbReference type="SAM" id="MobiDB-lite"/>
    </source>
</evidence>
<evidence type="ECO:0000256" key="7">
    <source>
        <dbReference type="ARBA" id="ARBA00022723"/>
    </source>
</evidence>
<dbReference type="Gene3D" id="3.90.320.10">
    <property type="match status" value="1"/>
</dbReference>
<feature type="region of interest" description="Disordered" evidence="23">
    <location>
        <begin position="47"/>
        <end position="70"/>
    </location>
</feature>
<dbReference type="InterPro" id="IPR048459">
    <property type="entry name" value="DNA2_Rift"/>
</dbReference>
<proteinExistence type="inferred from homology"/>
<evidence type="ECO:0000259" key="26">
    <source>
        <dbReference type="Pfam" id="PF13087"/>
    </source>
</evidence>
<evidence type="ECO:0000256" key="1">
    <source>
        <dbReference type="ARBA" id="ARBA00001966"/>
    </source>
</evidence>
<evidence type="ECO:0000256" key="21">
    <source>
        <dbReference type="ARBA" id="ARBA00047995"/>
    </source>
</evidence>
<accession>A0ABM4D484</accession>
<feature type="domain" description="DNA2/NAM7 helicase helicase" evidence="25">
    <location>
        <begin position="884"/>
        <end position="980"/>
    </location>
</feature>
<evidence type="ECO:0000256" key="3">
    <source>
        <dbReference type="ARBA" id="ARBA00007913"/>
    </source>
</evidence>
<evidence type="ECO:0000256" key="5">
    <source>
        <dbReference type="ARBA" id="ARBA00022705"/>
    </source>
</evidence>
<dbReference type="InterPro" id="IPR041677">
    <property type="entry name" value="DNA2/NAM7_AAA_11"/>
</dbReference>
<dbReference type="CDD" id="cd18808">
    <property type="entry name" value="SF1_C_Upf1"/>
    <property type="match status" value="1"/>
</dbReference>
<keyword evidence="13 22" id="KW-0067">ATP-binding</keyword>
<dbReference type="InterPro" id="IPR045055">
    <property type="entry name" value="DNA2/NAM7-like"/>
</dbReference>
<keyword evidence="28" id="KW-1185">Reference proteome</keyword>
<dbReference type="Gene3D" id="3.40.50.300">
    <property type="entry name" value="P-loop containing nucleotide triphosphate hydrolases"/>
    <property type="match status" value="2"/>
</dbReference>
<evidence type="ECO:0000313" key="29">
    <source>
        <dbReference type="RefSeq" id="XP_065669087.1"/>
    </source>
</evidence>
<evidence type="ECO:0000256" key="4">
    <source>
        <dbReference type="ARBA" id="ARBA00022485"/>
    </source>
</evidence>
<keyword evidence="7 22" id="KW-0479">Metal-binding</keyword>
<evidence type="ECO:0000259" key="25">
    <source>
        <dbReference type="Pfam" id="PF13086"/>
    </source>
</evidence>
<comment type="similarity">
    <text evidence="3 22">Belongs to the DNA2/NAM7 helicase family.</text>
</comment>
<keyword evidence="16 22" id="KW-0238">DNA-binding</keyword>
<evidence type="ECO:0000256" key="19">
    <source>
        <dbReference type="ARBA" id="ARBA00023242"/>
    </source>
</evidence>
<keyword evidence="17" id="KW-0496">Mitochondrion</keyword>
<keyword evidence="8 22" id="KW-0547">Nucleotide-binding</keyword>
<evidence type="ECO:0000256" key="22">
    <source>
        <dbReference type="RuleBase" id="RU367041"/>
    </source>
</evidence>
<evidence type="ECO:0000256" key="18">
    <source>
        <dbReference type="ARBA" id="ARBA00023204"/>
    </source>
</evidence>
<dbReference type="InterPro" id="IPR041679">
    <property type="entry name" value="DNA2/NAM7-like_C"/>
</dbReference>
<keyword evidence="18 22" id="KW-0234">DNA repair</keyword>
<evidence type="ECO:0000256" key="2">
    <source>
        <dbReference type="ARBA" id="ARBA00004173"/>
    </source>
</evidence>
<evidence type="ECO:0000256" key="9">
    <source>
        <dbReference type="ARBA" id="ARBA00022759"/>
    </source>
</evidence>
<keyword evidence="4 22" id="KW-0004">4Fe-4S</keyword>
<dbReference type="RefSeq" id="XP_065669087.1">
    <property type="nucleotide sequence ID" value="XM_065813015.1"/>
</dbReference>
<evidence type="ECO:0000256" key="15">
    <source>
        <dbReference type="ARBA" id="ARBA00023014"/>
    </source>
</evidence>
<keyword evidence="12 22" id="KW-0347">Helicase</keyword>